<keyword evidence="2" id="KW-1185">Reference proteome</keyword>
<sequence length="258" mass="29666">MLAGTLAKAGYFMGDDLYPPRDSNPKGFFEDPVINGINEQILEPLDYRTTHPVRTAVCAAATSLPRSLASRINAAIGTDYPLTYGQRWLERVPLGQRIESTNQVVEQIKEVTKRAPFCFKDPRFSYTLPVWRPYLENTVFICIFREPGATANSIVKECKDMEYLESVKMSFDIAIEVWTQMYKHILSLHRHTGEWMFLHYNQMMDPKVLDMLEQFTGAHVDRSFPDIALRRSRSNGEISPKVQKIYAFLCQLAGYHET</sequence>
<dbReference type="EMBL" id="CP076723">
    <property type="protein sequence ID" value="QWV92460.1"/>
    <property type="molecule type" value="Genomic_DNA"/>
</dbReference>
<proteinExistence type="predicted"/>
<evidence type="ECO:0000313" key="1">
    <source>
        <dbReference type="EMBL" id="QWV92460.1"/>
    </source>
</evidence>
<organism evidence="1 2">
    <name type="scientific">Geomonas oryzisoli</name>
    <dbReference type="NCBI Taxonomy" id="2847992"/>
    <lineage>
        <taxon>Bacteria</taxon>
        <taxon>Pseudomonadati</taxon>
        <taxon>Thermodesulfobacteriota</taxon>
        <taxon>Desulfuromonadia</taxon>
        <taxon>Geobacterales</taxon>
        <taxon>Geobacteraceae</taxon>
        <taxon>Geomonas</taxon>
    </lineage>
</organism>
<accession>A0ABX8JA91</accession>
<dbReference type="Proteomes" id="UP000683557">
    <property type="component" value="Chromosome"/>
</dbReference>
<name>A0ABX8JA91_9BACT</name>
<gene>
    <name evidence="1" type="ORF">KP004_14790</name>
</gene>
<evidence type="ECO:0008006" key="3">
    <source>
        <dbReference type="Google" id="ProtNLM"/>
    </source>
</evidence>
<protein>
    <recommendedName>
        <fullName evidence="3">Sulfotransferase domain-containing protein</fullName>
    </recommendedName>
</protein>
<reference evidence="1 2" key="1">
    <citation type="submission" date="2021-06" db="EMBL/GenBank/DDBJ databases">
        <title>Gemonas diversity in paddy soil.</title>
        <authorList>
            <person name="Liu G."/>
        </authorList>
    </citation>
    <scope>NUCLEOTIDE SEQUENCE [LARGE SCALE GENOMIC DNA]</scope>
    <source>
        <strain evidence="1 2">RG10</strain>
    </source>
</reference>
<evidence type="ECO:0000313" key="2">
    <source>
        <dbReference type="Proteomes" id="UP000683557"/>
    </source>
</evidence>
<dbReference type="RefSeq" id="WP_216799265.1">
    <property type="nucleotide sequence ID" value="NZ_CP076723.1"/>
</dbReference>